<evidence type="ECO:0000256" key="4">
    <source>
        <dbReference type="ARBA" id="ARBA00023027"/>
    </source>
</evidence>
<dbReference type="InterPro" id="IPR003680">
    <property type="entry name" value="Flavodoxin_fold"/>
</dbReference>
<comment type="catalytic activity">
    <reaction evidence="6">
        <text>2 a quinone + NADH + H(+) = 2 a 1,4-benzosemiquinone + NAD(+)</text>
        <dbReference type="Rhea" id="RHEA:65952"/>
        <dbReference type="ChEBI" id="CHEBI:15378"/>
        <dbReference type="ChEBI" id="CHEBI:57540"/>
        <dbReference type="ChEBI" id="CHEBI:57945"/>
        <dbReference type="ChEBI" id="CHEBI:132124"/>
        <dbReference type="ChEBI" id="CHEBI:134225"/>
    </reaction>
</comment>
<keyword evidence="1 6" id="KW-0285">Flavoprotein</keyword>
<evidence type="ECO:0000313" key="8">
    <source>
        <dbReference type="EMBL" id="GLB48919.1"/>
    </source>
</evidence>
<feature type="binding site" evidence="6">
    <location>
        <position position="11"/>
    </location>
    <ligand>
        <name>FMN</name>
        <dbReference type="ChEBI" id="CHEBI:58210"/>
    </ligand>
</feature>
<comment type="function">
    <text evidence="6">Also exhibits azoreductase activity. Catalyzes the reductive cleavage of the azo bond in aromatic azo compounds to the corresponding amines.</text>
</comment>
<name>A0ABQ5MHN5_9FLAO</name>
<comment type="subunit">
    <text evidence="6">Homodimer.</text>
</comment>
<dbReference type="Gene3D" id="3.40.50.360">
    <property type="match status" value="1"/>
</dbReference>
<feature type="binding site" evidence="6">
    <location>
        <begin position="96"/>
        <end position="99"/>
    </location>
    <ligand>
        <name>FMN</name>
        <dbReference type="ChEBI" id="CHEBI:58210"/>
    </ligand>
</feature>
<comment type="caution">
    <text evidence="8">The sequence shown here is derived from an EMBL/GenBank/DDBJ whole genome shotgun (WGS) entry which is preliminary data.</text>
</comment>
<keyword evidence="4 6" id="KW-0520">NAD</keyword>
<organism evidence="8 9">
    <name type="scientific">Neptunitalea lumnitzerae</name>
    <dbReference type="NCBI Taxonomy" id="2965509"/>
    <lineage>
        <taxon>Bacteria</taxon>
        <taxon>Pseudomonadati</taxon>
        <taxon>Bacteroidota</taxon>
        <taxon>Flavobacteriia</taxon>
        <taxon>Flavobacteriales</taxon>
        <taxon>Flavobacteriaceae</taxon>
        <taxon>Neptunitalea</taxon>
    </lineage>
</organism>
<keyword evidence="2 6" id="KW-0288">FMN</keyword>
<evidence type="ECO:0000256" key="2">
    <source>
        <dbReference type="ARBA" id="ARBA00022643"/>
    </source>
</evidence>
<gene>
    <name evidence="6 8" type="primary">azoR</name>
    <name evidence="8" type="ORF">Y10_12870</name>
</gene>
<evidence type="ECO:0000256" key="1">
    <source>
        <dbReference type="ARBA" id="ARBA00022630"/>
    </source>
</evidence>
<dbReference type="PANTHER" id="PTHR43741">
    <property type="entry name" value="FMN-DEPENDENT NADH-AZOREDUCTASE 1"/>
    <property type="match status" value="1"/>
</dbReference>
<evidence type="ECO:0000256" key="3">
    <source>
        <dbReference type="ARBA" id="ARBA00023002"/>
    </source>
</evidence>
<reference evidence="8" key="1">
    <citation type="submission" date="2022-07" db="EMBL/GenBank/DDBJ databases">
        <title>Taxonomy of Novel Oxalotrophic and Methylotrophic Bacteria.</title>
        <authorList>
            <person name="Sahin N."/>
            <person name="Tani A."/>
        </authorList>
    </citation>
    <scope>NUCLEOTIDE SEQUENCE</scope>
    <source>
        <strain evidence="8">Y10</strain>
    </source>
</reference>
<keyword evidence="9" id="KW-1185">Reference proteome</keyword>
<keyword evidence="3 6" id="KW-0560">Oxidoreductase</keyword>
<dbReference type="HAMAP" id="MF_01216">
    <property type="entry name" value="Azoreductase_type1"/>
    <property type="match status" value="1"/>
</dbReference>
<dbReference type="InterPro" id="IPR029039">
    <property type="entry name" value="Flavoprotein-like_sf"/>
</dbReference>
<dbReference type="RefSeq" id="WP_281764543.1">
    <property type="nucleotide sequence ID" value="NZ_BRVO01000001.1"/>
</dbReference>
<sequence length="202" mass="21694">MSKTILKVVSSFRGDQSASNALADAIVAKLLSENEGAKVEVRDVSKGMAHLDAQLFTAFITPEADRTEDQKAAVAVSDAMIEELFKADYLVIGVPMYNFTIPSVLKSWLDHVARANVTFKYTESGAVGLVEDTKAYLAIATGGIYTDAANAPYDFTESYLKATLAFIGVTDVETFRAEGMAIPDLAEGAVDKAIKTVEAFSF</sequence>
<comment type="function">
    <text evidence="6">Quinone reductase that provides resistance to thiol-specific stress caused by electrophilic quinones.</text>
</comment>
<dbReference type="EC" id="1.6.5.-" evidence="6"/>
<dbReference type="EC" id="1.7.1.17" evidence="6"/>
<comment type="similarity">
    <text evidence="6">Belongs to the azoreductase type 1 family.</text>
</comment>
<protein>
    <recommendedName>
        <fullName evidence="6">FMN dependent NADH:quinone oxidoreductase</fullName>
        <ecNumber evidence="6">1.6.5.-</ecNumber>
    </recommendedName>
    <alternativeName>
        <fullName evidence="6">Azo-dye reductase</fullName>
    </alternativeName>
    <alternativeName>
        <fullName evidence="6">FMN-dependent NADH-azo compound oxidoreductase</fullName>
    </alternativeName>
    <alternativeName>
        <fullName evidence="6">FMN-dependent NADH-azoreductase</fullName>
        <ecNumber evidence="6">1.7.1.17</ecNumber>
    </alternativeName>
</protein>
<comment type="catalytic activity">
    <reaction evidence="5">
        <text>N,N-dimethyl-1,4-phenylenediamine + anthranilate + 2 NAD(+) = 2-(4-dimethylaminophenyl)diazenylbenzoate + 2 NADH + 2 H(+)</text>
        <dbReference type="Rhea" id="RHEA:55872"/>
        <dbReference type="ChEBI" id="CHEBI:15378"/>
        <dbReference type="ChEBI" id="CHEBI:15783"/>
        <dbReference type="ChEBI" id="CHEBI:16567"/>
        <dbReference type="ChEBI" id="CHEBI:57540"/>
        <dbReference type="ChEBI" id="CHEBI:57945"/>
        <dbReference type="ChEBI" id="CHEBI:71579"/>
        <dbReference type="EC" id="1.7.1.17"/>
    </reaction>
    <physiologicalReaction direction="right-to-left" evidence="5">
        <dbReference type="Rhea" id="RHEA:55874"/>
    </physiologicalReaction>
</comment>
<dbReference type="InterPro" id="IPR050104">
    <property type="entry name" value="FMN-dep_NADH:Q_OxRdtase_AzoR1"/>
</dbReference>
<feature type="domain" description="Flavodoxin-like fold" evidence="7">
    <location>
        <begin position="3"/>
        <end position="198"/>
    </location>
</feature>
<dbReference type="PANTHER" id="PTHR43741:SF4">
    <property type="entry name" value="FMN-DEPENDENT NADH:QUINONE OXIDOREDUCTASE"/>
    <property type="match status" value="1"/>
</dbReference>
<comment type="caution">
    <text evidence="6">Lacks conserved residue(s) required for the propagation of feature annotation.</text>
</comment>
<evidence type="ECO:0000313" key="9">
    <source>
        <dbReference type="Proteomes" id="UP001143543"/>
    </source>
</evidence>
<evidence type="ECO:0000259" key="7">
    <source>
        <dbReference type="Pfam" id="PF02525"/>
    </source>
</evidence>
<comment type="cofactor">
    <cofactor evidence="6">
        <name>FMN</name>
        <dbReference type="ChEBI" id="CHEBI:58210"/>
    </cofactor>
    <text evidence="6">Binds 1 FMN per subunit.</text>
</comment>
<dbReference type="SUPFAM" id="SSF52218">
    <property type="entry name" value="Flavoproteins"/>
    <property type="match status" value="1"/>
</dbReference>
<evidence type="ECO:0000256" key="5">
    <source>
        <dbReference type="ARBA" id="ARBA00048542"/>
    </source>
</evidence>
<evidence type="ECO:0000256" key="6">
    <source>
        <dbReference type="HAMAP-Rule" id="MF_01216"/>
    </source>
</evidence>
<proteinExistence type="inferred from homology"/>
<accession>A0ABQ5MHN5</accession>
<dbReference type="Pfam" id="PF02525">
    <property type="entry name" value="Flavodoxin_2"/>
    <property type="match status" value="1"/>
</dbReference>
<dbReference type="Proteomes" id="UP001143543">
    <property type="component" value="Unassembled WGS sequence"/>
</dbReference>
<feature type="binding site" evidence="6">
    <location>
        <begin position="17"/>
        <end position="19"/>
    </location>
    <ligand>
        <name>FMN</name>
        <dbReference type="ChEBI" id="CHEBI:58210"/>
    </ligand>
</feature>
<dbReference type="InterPro" id="IPR023048">
    <property type="entry name" value="NADH:quinone_OxRdtase_FMN_depd"/>
</dbReference>
<dbReference type="EMBL" id="BRVO01000001">
    <property type="protein sequence ID" value="GLB48919.1"/>
    <property type="molecule type" value="Genomic_DNA"/>
</dbReference>